<dbReference type="GO" id="GO:0030424">
    <property type="term" value="C:axon"/>
    <property type="evidence" value="ECO:0007669"/>
    <property type="project" value="TreeGrafter"/>
</dbReference>
<dbReference type="InterPro" id="IPR028103">
    <property type="entry name" value="Spatacsin"/>
</dbReference>
<feature type="domain" description="Spatacsin C-terminal" evidence="1">
    <location>
        <begin position="1420"/>
        <end position="1735"/>
    </location>
</feature>
<protein>
    <submittedName>
        <fullName evidence="3 4">Spatacsin isoform X1</fullName>
    </submittedName>
</protein>
<dbReference type="GO" id="GO:0005737">
    <property type="term" value="C:cytoplasm"/>
    <property type="evidence" value="ECO:0007669"/>
    <property type="project" value="TreeGrafter"/>
</dbReference>
<dbReference type="GO" id="GO:0007409">
    <property type="term" value="P:axonogenesis"/>
    <property type="evidence" value="ECO:0007669"/>
    <property type="project" value="TreeGrafter"/>
</dbReference>
<dbReference type="PANTHER" id="PTHR13650">
    <property type="entry name" value="SPATACSIN"/>
    <property type="match status" value="1"/>
</dbReference>
<reference evidence="3 4" key="1">
    <citation type="submission" date="2025-04" db="UniProtKB">
        <authorList>
            <consortium name="RefSeq"/>
        </authorList>
    </citation>
    <scope>IDENTIFICATION</scope>
    <source>
        <tissue evidence="3 4">Muscle</tissue>
    </source>
</reference>
<dbReference type="RefSeq" id="XP_033352065.1">
    <property type="nucleotide sequence ID" value="XM_033496174.1"/>
</dbReference>
<gene>
    <name evidence="3 4 5 6" type="primary">LOC117234695</name>
</gene>
<dbReference type="GeneID" id="117234695"/>
<organism evidence="2 4">
    <name type="scientific">Bombus vosnesenskii</name>
    <dbReference type="NCBI Taxonomy" id="207650"/>
    <lineage>
        <taxon>Eukaryota</taxon>
        <taxon>Metazoa</taxon>
        <taxon>Ecdysozoa</taxon>
        <taxon>Arthropoda</taxon>
        <taxon>Hexapoda</taxon>
        <taxon>Insecta</taxon>
        <taxon>Pterygota</taxon>
        <taxon>Neoptera</taxon>
        <taxon>Endopterygota</taxon>
        <taxon>Hymenoptera</taxon>
        <taxon>Apocrita</taxon>
        <taxon>Aculeata</taxon>
        <taxon>Apoidea</taxon>
        <taxon>Anthophila</taxon>
        <taxon>Apidae</taxon>
        <taxon>Bombus</taxon>
        <taxon>Pyrobombus</taxon>
    </lineage>
</organism>
<evidence type="ECO:0000313" key="2">
    <source>
        <dbReference type="Proteomes" id="UP000504631"/>
    </source>
</evidence>
<accession>A0A6J3KJI2</accession>
<dbReference type="PANTHER" id="PTHR13650:SF0">
    <property type="entry name" value="SPATACSIN"/>
    <property type="match status" value="1"/>
</dbReference>
<dbReference type="Proteomes" id="UP000504631">
    <property type="component" value="Unplaced"/>
</dbReference>
<evidence type="ECO:0000259" key="1">
    <source>
        <dbReference type="Pfam" id="PF14649"/>
    </source>
</evidence>
<dbReference type="GO" id="GO:0048489">
    <property type="term" value="P:synaptic vesicle transport"/>
    <property type="evidence" value="ECO:0007669"/>
    <property type="project" value="TreeGrafter"/>
</dbReference>
<dbReference type="CTD" id="80208"/>
<proteinExistence type="predicted"/>
<evidence type="ECO:0000313" key="4">
    <source>
        <dbReference type="RefSeq" id="XP_033352064.1"/>
    </source>
</evidence>
<dbReference type="GO" id="GO:0030425">
    <property type="term" value="C:dendrite"/>
    <property type="evidence" value="ECO:0007669"/>
    <property type="project" value="TreeGrafter"/>
</dbReference>
<dbReference type="KEGG" id="bvk:117234695"/>
<dbReference type="GO" id="GO:0045202">
    <property type="term" value="C:synapse"/>
    <property type="evidence" value="ECO:0007669"/>
    <property type="project" value="TreeGrafter"/>
</dbReference>
<dbReference type="GO" id="GO:0007268">
    <property type="term" value="P:chemical synaptic transmission"/>
    <property type="evidence" value="ECO:0007669"/>
    <property type="project" value="TreeGrafter"/>
</dbReference>
<keyword evidence="2" id="KW-1185">Reference proteome</keyword>
<dbReference type="Pfam" id="PF14649">
    <property type="entry name" value="Spatacsin_C"/>
    <property type="match status" value="1"/>
</dbReference>
<dbReference type="RefSeq" id="XP_033352063.1">
    <property type="nucleotide sequence ID" value="XM_033496172.1"/>
</dbReference>
<evidence type="ECO:0000313" key="5">
    <source>
        <dbReference type="RefSeq" id="XP_033352065.1"/>
    </source>
</evidence>
<dbReference type="GO" id="GO:0008088">
    <property type="term" value="P:axo-dendritic transport"/>
    <property type="evidence" value="ECO:0007669"/>
    <property type="project" value="TreeGrafter"/>
</dbReference>
<dbReference type="RefSeq" id="XP_033352066.1">
    <property type="nucleotide sequence ID" value="XM_033496175.1"/>
</dbReference>
<name>A0A6J3KJI2_9HYME</name>
<evidence type="ECO:0000313" key="3">
    <source>
        <dbReference type="RefSeq" id="XP_033352063.1"/>
    </source>
</evidence>
<sequence>MAEKTIVGGVPIECLTGEPAIIWSGWRILGDRELVREASAKGTHINLAYKCLAYRRRCSIEDAQHYFNKEVETWIIELLKKHQIYRASHILNNMDKNPMEYVFKVCVNCKDFTLRNYLSEYLISVAHFENKYIDSWNIIKSIVEFEQKYMVEDGLSSSLCIEDIIKLPEDIKQALCTELYFSITEQSLLKNVTNIVLWDYLLSNNKIELMRFWIDIYYGNDTIEEINEINEEYKSLFRTLDIVPDMIEAIDSSDASTLIKDLAKNHLCRYGVFVEREQRDVKLLLARIFASAMTIAEFNTILSYKSCNINKTEFMKKIDKELCLAHCLSETSTQEDETKIIELYDVLTKMCENQEPLQDILTEGIFKTIYYLSDDVTEYLKQNYLIVLVLIFSYQSRESAICNQDKGTVLKEITLKSIFTSKNPLQLCNYDISNEVLQNTLKQVPILESIIKKEPKNKVTMYELLDGYKNLNVKQLYKWRFNNEPMPNFSNETLVKKYGYTEDLTYKYYLKEARPNMAIFSLKHSQGKLIGNVSSRRKYKAALYAHSLALRNLEKPEILHTCISFMEILGIDSENLRLHITVANYIYKQINIPIGNLLENIIYKNENDLKTVMSYLESSFQTSCTESPINDSQEFVNVLKIWDVIVRFAAAHNFAFPISFLKFLASKNHWFEFVLVCHIFNYPLNQILENIEHFENTILREHLLTCLSNIQLTKSQLAVCNEQKIKSRDVRQSLYYKIGVKQSVSPNYDSPVSADLASTYDSHNINEYTVNDNICSPNDDLWLIILKCLQSPDPPGALINSSRLTSKPFLIVLASCYEPSSIAAYCYSWMVISTTDKEILSNYEECLKQQVWTANQVYNLLDQMVTYGYITIVSKAYKIFMPESLFNLFFDFLIECVIYGDFKSCQQKLLDFKAQCVDLKCNEAIDWNCSDTTYLNNLYWIAIVTIKCLIATLAYGLRSTHLQIKFLEILIKCNFYKNFPDFVPIFPFLLQVIKILQKTNVSLNFAAFTVSDNVYNFDTEIHRCINDLIRTEDYTNALKLSNVAGFNSSEIILAQCRSKFKYYIQKNEKIEDNFWNECALNFKKYNISYEKAAEFFVEHAEKVTSHKERYEILKLAFETLKNIETEQQDIDVLETAMWKSCMLAGPENVQLDDGPYIFNKLKTELLSGLNELKFGYTLSNIQEKNAIESLINTLIDLGKLDTALRISTIFNYKHKDLQILMLCLSLAEGEISPNDLNIEQQSLLKEVNKNKQQKYNALKNRGLQRFSSASSLITSISTEMNKLKHEDVHGIQMECLSILEKLFNILEHGVDICLRIVLCYKLAMQLEKSYQFLLMLNNPIEFLQEITESDSIKNKSEIINDIVIAYKINNDDVATFLAENITLNINRAVEDGYENNVCLWGYSLNTNFRVIMELCNDVSLLGWKLLKTANKLLGHSHGEKTSAFILKTIAELLIRAHDCFTTSCNMEGIASVLCKCQIFANVLQNLKYWTLLVRLVTGVGRFTEMNYVFQILKENDQFEFLLGKGLNKVIGLETAILEFLKRHCPENKELFTLVALHFRLYHELAHMWKNEAEDIINTIISDATKDLMKLQSTVQHEKKFIKTENILKQLHLAVTNYTHATEYYLQANKLNLANQCSDQVQLVALQLSLFNTVSYNQQVICILNLKPGDIDKVLCHNLSFCQAFVVIHAYNHHVDWANLIYSHCILNGETKYLKDFIAVNKLTPSLVRNCVRRYRLEKSITHTMTDNMKILISELSDVECKYVLASQLGFKGIVETMLNNPMIGAYLKDTVWKKGYNAI</sequence>
<evidence type="ECO:0000313" key="6">
    <source>
        <dbReference type="RefSeq" id="XP_033352066.1"/>
    </source>
</evidence>
<dbReference type="InterPro" id="IPR028107">
    <property type="entry name" value="Spatacsin_C_dom"/>
</dbReference>
<dbReference type="RefSeq" id="XP_033352064.1">
    <property type="nucleotide sequence ID" value="XM_033496173.1"/>
</dbReference>